<dbReference type="AlphaFoldDB" id="A0A1G9TIY0"/>
<dbReference type="PANTHER" id="PTHR30273:SF2">
    <property type="entry name" value="PROTEIN FECR"/>
    <property type="match status" value="1"/>
</dbReference>
<feature type="domain" description="Protein FecR C-terminal" evidence="2">
    <location>
        <begin position="263"/>
        <end position="328"/>
    </location>
</feature>
<dbReference type="Pfam" id="PF16344">
    <property type="entry name" value="FecR_C"/>
    <property type="match status" value="1"/>
</dbReference>
<evidence type="ECO:0000313" key="3">
    <source>
        <dbReference type="EMBL" id="SDM47726.1"/>
    </source>
</evidence>
<dbReference type="OrthoDB" id="697544at2"/>
<dbReference type="Proteomes" id="UP000199226">
    <property type="component" value="Unassembled WGS sequence"/>
</dbReference>
<protein>
    <submittedName>
        <fullName evidence="3">Ferric-dicitrate binding protein FerR, regulates iron transport through sigma-19</fullName>
    </submittedName>
</protein>
<gene>
    <name evidence="3" type="ORF">SAMN05421813_11343</name>
</gene>
<name>A0A1G9TIY0_9SPHI</name>
<dbReference type="Pfam" id="PF04773">
    <property type="entry name" value="FecR"/>
    <property type="match status" value="1"/>
</dbReference>
<evidence type="ECO:0000259" key="1">
    <source>
        <dbReference type="Pfam" id="PF04773"/>
    </source>
</evidence>
<dbReference type="Gene3D" id="2.60.120.1440">
    <property type="match status" value="1"/>
</dbReference>
<evidence type="ECO:0000313" key="4">
    <source>
        <dbReference type="Proteomes" id="UP000199226"/>
    </source>
</evidence>
<sequence>MSIHRFKYLFQQFVNKTATSEEVGEFLSMMKRDDYNKEVQDLLDEFWNEPSSITPMGEENAERIFNQIMANSPAEEPVRVFSIKANWYKAVAAILVIGLSVFFYKVNSPGSEIRTANVNSIITVKPDKPGRRFINLPDGSSVILNENSKIELGKNFNSDGNREVYLNGEAYFDIVHDANHPFIVHTGKIKTTVLGTAFNIKANPGSKLITVTVTRGKVKVGDDDHTYNVIVPDEQVVFDQVLSNHVKKPIKAESVIEWTNEDMYFDDVSIKDVANQLQERFDVKIVFSNEQIKSCKFSATFLKTQSLEQILNIIGEFNQIKYQFQGAKTVVLDGSGCQ</sequence>
<dbReference type="EMBL" id="FNHH01000013">
    <property type="protein sequence ID" value="SDM47726.1"/>
    <property type="molecule type" value="Genomic_DNA"/>
</dbReference>
<evidence type="ECO:0000259" key="2">
    <source>
        <dbReference type="Pfam" id="PF16344"/>
    </source>
</evidence>
<proteinExistence type="predicted"/>
<keyword evidence="4" id="KW-1185">Reference proteome</keyword>
<dbReference type="InterPro" id="IPR006860">
    <property type="entry name" value="FecR"/>
</dbReference>
<dbReference type="InterPro" id="IPR032508">
    <property type="entry name" value="FecR_C"/>
</dbReference>
<dbReference type="InterPro" id="IPR012373">
    <property type="entry name" value="Ferrdict_sens_TM"/>
</dbReference>
<accession>A0A1G9TIY0</accession>
<dbReference type="GO" id="GO:0016989">
    <property type="term" value="F:sigma factor antagonist activity"/>
    <property type="evidence" value="ECO:0007669"/>
    <property type="project" value="TreeGrafter"/>
</dbReference>
<dbReference type="STRING" id="990371.SAMN05421813_11343"/>
<feature type="domain" description="FecR protein" evidence="1">
    <location>
        <begin position="129"/>
        <end position="219"/>
    </location>
</feature>
<organism evidence="3 4">
    <name type="scientific">Daejeonella rubra</name>
    <dbReference type="NCBI Taxonomy" id="990371"/>
    <lineage>
        <taxon>Bacteria</taxon>
        <taxon>Pseudomonadati</taxon>
        <taxon>Bacteroidota</taxon>
        <taxon>Sphingobacteriia</taxon>
        <taxon>Sphingobacteriales</taxon>
        <taxon>Sphingobacteriaceae</taxon>
        <taxon>Daejeonella</taxon>
    </lineage>
</organism>
<dbReference type="Gene3D" id="3.55.50.30">
    <property type="match status" value="1"/>
</dbReference>
<dbReference type="PANTHER" id="PTHR30273">
    <property type="entry name" value="PERIPLASMIC SIGNAL SENSOR AND SIGMA FACTOR ACTIVATOR FECR-RELATED"/>
    <property type="match status" value="1"/>
</dbReference>
<dbReference type="RefSeq" id="WP_090704633.1">
    <property type="nucleotide sequence ID" value="NZ_FNHH01000013.1"/>
</dbReference>
<reference evidence="4" key="1">
    <citation type="submission" date="2016-10" db="EMBL/GenBank/DDBJ databases">
        <authorList>
            <person name="Varghese N."/>
            <person name="Submissions S."/>
        </authorList>
    </citation>
    <scope>NUCLEOTIDE SEQUENCE [LARGE SCALE GENOMIC DNA]</scope>
    <source>
        <strain evidence="4">DSM 24536</strain>
    </source>
</reference>
<dbReference type="PIRSF" id="PIRSF018266">
    <property type="entry name" value="FecR"/>
    <property type="match status" value="1"/>
</dbReference>